<dbReference type="InterPro" id="IPR051887">
    <property type="entry name" value="GH18_Domain-Containing"/>
</dbReference>
<evidence type="ECO:0000313" key="4">
    <source>
        <dbReference type="EMBL" id="KAK3088315.1"/>
    </source>
</evidence>
<dbReference type="GO" id="GO:0016798">
    <property type="term" value="F:hydrolase activity, acting on glycosyl bonds"/>
    <property type="evidence" value="ECO:0007669"/>
    <property type="project" value="UniProtKB-KW"/>
</dbReference>
<dbReference type="SUPFAM" id="SSF51445">
    <property type="entry name" value="(Trans)glycosidases"/>
    <property type="match status" value="1"/>
</dbReference>
<accession>A0AA88XMU0</accession>
<dbReference type="PROSITE" id="PS51910">
    <property type="entry name" value="GH18_2"/>
    <property type="match status" value="1"/>
</dbReference>
<dbReference type="GO" id="GO:0005615">
    <property type="term" value="C:extracellular space"/>
    <property type="evidence" value="ECO:0007669"/>
    <property type="project" value="TreeGrafter"/>
</dbReference>
<keyword evidence="5" id="KW-1185">Reference proteome</keyword>
<dbReference type="Gene3D" id="3.20.20.80">
    <property type="entry name" value="Glycosidases"/>
    <property type="match status" value="1"/>
</dbReference>
<evidence type="ECO:0000313" key="5">
    <source>
        <dbReference type="Proteomes" id="UP001186944"/>
    </source>
</evidence>
<evidence type="ECO:0000259" key="3">
    <source>
        <dbReference type="PROSITE" id="PS51910"/>
    </source>
</evidence>
<dbReference type="PANTHER" id="PTHR46290">
    <property type="entry name" value="DI-N-ACETYLCHITOBIASE"/>
    <property type="match status" value="1"/>
</dbReference>
<evidence type="ECO:0000256" key="1">
    <source>
        <dbReference type="ARBA" id="ARBA00022801"/>
    </source>
</evidence>
<sequence length="256" mass="29950">MKYDWSKITTVVAVKFVPEMLCIGHKYGAKVVIMNTFPVKQLENATARTIWVKQNLQRVQDNFLDGLNIDFEEPIRKRYIFEKWAYTALVEEAYKTFKAVNPNYQVTIDVPYSPNCIYDRCYDYRSLSSVTDFLVLMAYDEWDRQEADNFAGPIGDYVKTTKGIFDYIDLTIPAYQLLLAVPWYGDIYPCVTLSENMTWQLWYDDPHSLSIKYKFALDLGIRGVGMWNAECVDYKKDPKGLEEMWAALPRYNNTSR</sequence>
<reference evidence="4" key="1">
    <citation type="submission" date="2019-08" db="EMBL/GenBank/DDBJ databases">
        <title>The improved chromosome-level genome for the pearl oyster Pinctada fucata martensii using PacBio sequencing and Hi-C.</title>
        <authorList>
            <person name="Zheng Z."/>
        </authorList>
    </citation>
    <scope>NUCLEOTIDE SEQUENCE</scope>
    <source>
        <strain evidence="4">ZZ-2019</strain>
        <tissue evidence="4">Adductor muscle</tissue>
    </source>
</reference>
<dbReference type="Pfam" id="PF00704">
    <property type="entry name" value="Glyco_hydro_18"/>
    <property type="match status" value="1"/>
</dbReference>
<comment type="caution">
    <text evidence="4">The sequence shown here is derived from an EMBL/GenBank/DDBJ whole genome shotgun (WGS) entry which is preliminary data.</text>
</comment>
<dbReference type="InterPro" id="IPR017853">
    <property type="entry name" value="GH"/>
</dbReference>
<name>A0AA88XMU0_PINIB</name>
<dbReference type="GO" id="GO:0009313">
    <property type="term" value="P:oligosaccharide catabolic process"/>
    <property type="evidence" value="ECO:0007669"/>
    <property type="project" value="TreeGrafter"/>
</dbReference>
<gene>
    <name evidence="4" type="ORF">FSP39_017396</name>
</gene>
<dbReference type="PANTHER" id="PTHR46290:SF1">
    <property type="entry name" value="DI-N-ACETYLCHITOBIASE"/>
    <property type="match status" value="1"/>
</dbReference>
<dbReference type="Proteomes" id="UP001186944">
    <property type="component" value="Unassembled WGS sequence"/>
</dbReference>
<dbReference type="InterPro" id="IPR001223">
    <property type="entry name" value="Glyco_hydro18_cat"/>
</dbReference>
<feature type="domain" description="GH18" evidence="3">
    <location>
        <begin position="1"/>
        <end position="256"/>
    </location>
</feature>
<dbReference type="AlphaFoldDB" id="A0AA88XMU0"/>
<evidence type="ECO:0000256" key="2">
    <source>
        <dbReference type="ARBA" id="ARBA00023295"/>
    </source>
</evidence>
<protein>
    <recommendedName>
        <fullName evidence="3">GH18 domain-containing protein</fullName>
    </recommendedName>
</protein>
<proteinExistence type="predicted"/>
<dbReference type="SMART" id="SM00636">
    <property type="entry name" value="Glyco_18"/>
    <property type="match status" value="1"/>
</dbReference>
<organism evidence="4 5">
    <name type="scientific">Pinctada imbricata</name>
    <name type="common">Atlantic pearl-oyster</name>
    <name type="synonym">Pinctada martensii</name>
    <dbReference type="NCBI Taxonomy" id="66713"/>
    <lineage>
        <taxon>Eukaryota</taxon>
        <taxon>Metazoa</taxon>
        <taxon>Spiralia</taxon>
        <taxon>Lophotrochozoa</taxon>
        <taxon>Mollusca</taxon>
        <taxon>Bivalvia</taxon>
        <taxon>Autobranchia</taxon>
        <taxon>Pteriomorphia</taxon>
        <taxon>Pterioida</taxon>
        <taxon>Pterioidea</taxon>
        <taxon>Pteriidae</taxon>
        <taxon>Pinctada</taxon>
    </lineage>
</organism>
<dbReference type="EMBL" id="VSWD01000011">
    <property type="protein sequence ID" value="KAK3088315.1"/>
    <property type="molecule type" value="Genomic_DNA"/>
</dbReference>
<dbReference type="GO" id="GO:0008061">
    <property type="term" value="F:chitin binding"/>
    <property type="evidence" value="ECO:0007669"/>
    <property type="project" value="InterPro"/>
</dbReference>
<dbReference type="InterPro" id="IPR011583">
    <property type="entry name" value="Chitinase_II/V-like_cat"/>
</dbReference>
<keyword evidence="2" id="KW-0326">Glycosidase</keyword>
<keyword evidence="1" id="KW-0378">Hydrolase</keyword>